<keyword evidence="1" id="KW-0812">Transmembrane</keyword>
<proteinExistence type="predicted"/>
<reference evidence="2" key="1">
    <citation type="journal article" date="2020" name="mSystems">
        <title>Genome- and Community-Level Interaction Insights into Carbon Utilization and Element Cycling Functions of Hydrothermarchaeota in Hydrothermal Sediment.</title>
        <authorList>
            <person name="Zhou Z."/>
            <person name="Liu Y."/>
            <person name="Xu W."/>
            <person name="Pan J."/>
            <person name="Luo Z.H."/>
            <person name="Li M."/>
        </authorList>
    </citation>
    <scope>NUCLEOTIDE SEQUENCE [LARGE SCALE GENOMIC DNA]</scope>
    <source>
        <strain evidence="2">SpSt-757</strain>
    </source>
</reference>
<gene>
    <name evidence="2" type="ORF">ENV41_04650</name>
</gene>
<dbReference type="AlphaFoldDB" id="A0A7V3JAX4"/>
<sequence>MIVVSKRFQVRKEDLQKVGKNALIFFAPLAVIYLSFVATEIEKDGFTWEDFRPNLVVLGAMILYVINVLLDFFRKWASETRYTSYGKENK</sequence>
<keyword evidence="1" id="KW-1133">Transmembrane helix</keyword>
<keyword evidence="1" id="KW-0472">Membrane</keyword>
<feature type="transmembrane region" description="Helical" evidence="1">
    <location>
        <begin position="21"/>
        <end position="39"/>
    </location>
</feature>
<accession>A0A7V3JAX4</accession>
<protein>
    <submittedName>
        <fullName evidence="2">Uncharacterized protein</fullName>
    </submittedName>
</protein>
<evidence type="ECO:0000256" key="1">
    <source>
        <dbReference type="SAM" id="Phobius"/>
    </source>
</evidence>
<organism evidence="2">
    <name type="scientific">candidate division CPR3 bacterium</name>
    <dbReference type="NCBI Taxonomy" id="2268181"/>
    <lineage>
        <taxon>Bacteria</taxon>
        <taxon>Bacteria division CPR3</taxon>
    </lineage>
</organism>
<feature type="transmembrane region" description="Helical" evidence="1">
    <location>
        <begin position="51"/>
        <end position="73"/>
    </location>
</feature>
<name>A0A7V3JAX4_UNCC3</name>
<comment type="caution">
    <text evidence="2">The sequence shown here is derived from an EMBL/GenBank/DDBJ whole genome shotgun (WGS) entry which is preliminary data.</text>
</comment>
<evidence type="ECO:0000313" key="2">
    <source>
        <dbReference type="EMBL" id="HFZ09399.1"/>
    </source>
</evidence>
<dbReference type="EMBL" id="DTGG01000142">
    <property type="protein sequence ID" value="HFZ09399.1"/>
    <property type="molecule type" value="Genomic_DNA"/>
</dbReference>